<dbReference type="EMBL" id="BAABAT010000018">
    <property type="protein sequence ID" value="GAA4254365.1"/>
    <property type="molecule type" value="Genomic_DNA"/>
</dbReference>
<dbReference type="RefSeq" id="WP_345131399.1">
    <property type="nucleotide sequence ID" value="NZ_BAABAT010000018.1"/>
</dbReference>
<reference evidence="3" key="1">
    <citation type="journal article" date="2019" name="Int. J. Syst. Evol. Microbiol.">
        <title>The Global Catalogue of Microorganisms (GCM) 10K type strain sequencing project: providing services to taxonomists for standard genome sequencing and annotation.</title>
        <authorList>
            <consortium name="The Broad Institute Genomics Platform"/>
            <consortium name="The Broad Institute Genome Sequencing Center for Infectious Disease"/>
            <person name="Wu L."/>
            <person name="Ma J."/>
        </authorList>
    </citation>
    <scope>NUCLEOTIDE SEQUENCE [LARGE SCALE GENOMIC DNA]</scope>
    <source>
        <strain evidence="3">JCM 17441</strain>
    </source>
</reference>
<organism evidence="2 3">
    <name type="scientific">Dactylosporangium darangshiense</name>
    <dbReference type="NCBI Taxonomy" id="579108"/>
    <lineage>
        <taxon>Bacteria</taxon>
        <taxon>Bacillati</taxon>
        <taxon>Actinomycetota</taxon>
        <taxon>Actinomycetes</taxon>
        <taxon>Micromonosporales</taxon>
        <taxon>Micromonosporaceae</taxon>
        <taxon>Dactylosporangium</taxon>
    </lineage>
</organism>
<name>A0ABP8DEY1_9ACTN</name>
<evidence type="ECO:0000313" key="3">
    <source>
        <dbReference type="Proteomes" id="UP001500620"/>
    </source>
</evidence>
<gene>
    <name evidence="2" type="ORF">GCM10022255_058790</name>
</gene>
<accession>A0ABP8DEY1</accession>
<feature type="region of interest" description="Disordered" evidence="1">
    <location>
        <begin position="1"/>
        <end position="25"/>
    </location>
</feature>
<keyword evidence="3" id="KW-1185">Reference proteome</keyword>
<sequence>MQTDGNAGRPDTVHSKTGAPPPQPRVCVIVDDRECGVAAVRHAAALVAGGARPLMVLMRQRSHLSEALASAQGIVVPGAKSLRVNTTFRLVAAALAESGAPWEFHALDEGGAALVTDVPTTLVYAAHRRGHVWLPLPWPGSGSPGIKVIDRAGTSLVPVRCDRRRRQRQPKEHTQR</sequence>
<comment type="caution">
    <text evidence="2">The sequence shown here is derived from an EMBL/GenBank/DDBJ whole genome shotgun (WGS) entry which is preliminary data.</text>
</comment>
<evidence type="ECO:0000256" key="1">
    <source>
        <dbReference type="SAM" id="MobiDB-lite"/>
    </source>
</evidence>
<evidence type="ECO:0000313" key="2">
    <source>
        <dbReference type="EMBL" id="GAA4254365.1"/>
    </source>
</evidence>
<evidence type="ECO:0008006" key="4">
    <source>
        <dbReference type="Google" id="ProtNLM"/>
    </source>
</evidence>
<proteinExistence type="predicted"/>
<dbReference type="Proteomes" id="UP001500620">
    <property type="component" value="Unassembled WGS sequence"/>
</dbReference>
<protein>
    <recommendedName>
        <fullName evidence="4">UspA domain-containing protein</fullName>
    </recommendedName>
</protein>